<feature type="transmembrane region" description="Helical" evidence="7">
    <location>
        <begin position="288"/>
        <end position="307"/>
    </location>
</feature>
<dbReference type="PANTHER" id="PTHR43005:SF1">
    <property type="entry name" value="SPERMIDINE_PUTRESCINE TRANSPORT SYSTEM PERMEASE PROTEIN"/>
    <property type="match status" value="1"/>
</dbReference>
<keyword evidence="6 7" id="KW-0472">Membrane</keyword>
<comment type="subcellular location">
    <subcellularLocation>
        <location evidence="1 7">Cell membrane</location>
        <topology evidence="1 7">Multi-pass membrane protein</topology>
    </subcellularLocation>
</comment>
<dbReference type="RefSeq" id="WP_372388626.1">
    <property type="nucleotide sequence ID" value="NZ_JBGNYA010000001.1"/>
</dbReference>
<gene>
    <name evidence="9" type="ORF">OS889_07415</name>
</gene>
<dbReference type="AlphaFoldDB" id="A0ABD5MFL9"/>
<organism evidence="9 10">
    <name type="scientific">Halobellus rubicundus</name>
    <dbReference type="NCBI Taxonomy" id="2996466"/>
    <lineage>
        <taxon>Archaea</taxon>
        <taxon>Methanobacteriati</taxon>
        <taxon>Methanobacteriota</taxon>
        <taxon>Stenosarchaea group</taxon>
        <taxon>Halobacteria</taxon>
        <taxon>Halobacteriales</taxon>
        <taxon>Haloferacaceae</taxon>
        <taxon>Halobellus</taxon>
    </lineage>
</organism>
<feature type="transmembrane region" description="Helical" evidence="7">
    <location>
        <begin position="180"/>
        <end position="202"/>
    </location>
</feature>
<reference evidence="9 10" key="1">
    <citation type="submission" date="2024-08" db="EMBL/GenBank/DDBJ databases">
        <title>Halobellus sp. MBLA0158 whole genome sequence.</title>
        <authorList>
            <person name="Hwang C.Y."/>
            <person name="Cho E.-S."/>
            <person name="Seo M.-J."/>
        </authorList>
    </citation>
    <scope>NUCLEOTIDE SEQUENCE [LARGE SCALE GENOMIC DNA]</scope>
    <source>
        <strain evidence="9 10">MBLA0158</strain>
    </source>
</reference>
<feature type="domain" description="ABC transmembrane type-1" evidence="8">
    <location>
        <begin position="92"/>
        <end position="306"/>
    </location>
</feature>
<feature type="transmembrane region" description="Helical" evidence="7">
    <location>
        <begin position="92"/>
        <end position="117"/>
    </location>
</feature>
<feature type="transmembrane region" description="Helical" evidence="7">
    <location>
        <begin position="32"/>
        <end position="58"/>
    </location>
</feature>
<accession>A0ABD5MFL9</accession>
<evidence type="ECO:0000313" key="10">
    <source>
        <dbReference type="Proteomes" id="UP001570511"/>
    </source>
</evidence>
<dbReference type="PANTHER" id="PTHR43005">
    <property type="entry name" value="BLR7065 PROTEIN"/>
    <property type="match status" value="1"/>
</dbReference>
<dbReference type="GO" id="GO:0005886">
    <property type="term" value="C:plasma membrane"/>
    <property type="evidence" value="ECO:0007669"/>
    <property type="project" value="UniProtKB-SubCell"/>
</dbReference>
<comment type="caution">
    <text evidence="9">The sequence shown here is derived from an EMBL/GenBank/DDBJ whole genome shotgun (WGS) entry which is preliminary data.</text>
</comment>
<keyword evidence="4 7" id="KW-0812">Transmembrane</keyword>
<keyword evidence="5 7" id="KW-1133">Transmembrane helix</keyword>
<dbReference type="CDD" id="cd06261">
    <property type="entry name" value="TM_PBP2"/>
    <property type="match status" value="1"/>
</dbReference>
<evidence type="ECO:0000256" key="3">
    <source>
        <dbReference type="ARBA" id="ARBA00022475"/>
    </source>
</evidence>
<evidence type="ECO:0000256" key="7">
    <source>
        <dbReference type="RuleBase" id="RU363032"/>
    </source>
</evidence>
<evidence type="ECO:0000256" key="6">
    <source>
        <dbReference type="ARBA" id="ARBA00023136"/>
    </source>
</evidence>
<keyword evidence="2 7" id="KW-0813">Transport</keyword>
<proteinExistence type="inferred from homology"/>
<dbReference type="Proteomes" id="UP001570511">
    <property type="component" value="Unassembled WGS sequence"/>
</dbReference>
<evidence type="ECO:0000256" key="5">
    <source>
        <dbReference type="ARBA" id="ARBA00022989"/>
    </source>
</evidence>
<evidence type="ECO:0000256" key="4">
    <source>
        <dbReference type="ARBA" id="ARBA00022692"/>
    </source>
</evidence>
<evidence type="ECO:0000313" key="9">
    <source>
        <dbReference type="EMBL" id="MFA1610826.1"/>
    </source>
</evidence>
<dbReference type="Pfam" id="PF00528">
    <property type="entry name" value="BPD_transp_1"/>
    <property type="match status" value="1"/>
</dbReference>
<keyword evidence="10" id="KW-1185">Reference proteome</keyword>
<dbReference type="InterPro" id="IPR035906">
    <property type="entry name" value="MetI-like_sf"/>
</dbReference>
<dbReference type="SUPFAM" id="SSF161098">
    <property type="entry name" value="MetI-like"/>
    <property type="match status" value="1"/>
</dbReference>
<evidence type="ECO:0000256" key="1">
    <source>
        <dbReference type="ARBA" id="ARBA00004651"/>
    </source>
</evidence>
<protein>
    <submittedName>
        <fullName evidence="9">Carbohydrate ABC transporter permease</fullName>
    </submittedName>
</protein>
<dbReference type="InterPro" id="IPR000515">
    <property type="entry name" value="MetI-like"/>
</dbReference>
<dbReference type="EMBL" id="JBGNYA010000001">
    <property type="protein sequence ID" value="MFA1610826.1"/>
    <property type="molecule type" value="Genomic_DNA"/>
</dbReference>
<name>A0ABD5MFL9_9EURY</name>
<evidence type="ECO:0000256" key="2">
    <source>
        <dbReference type="ARBA" id="ARBA00022448"/>
    </source>
</evidence>
<feature type="transmembrane region" description="Helical" evidence="7">
    <location>
        <begin position="129"/>
        <end position="149"/>
    </location>
</feature>
<dbReference type="PROSITE" id="PS50928">
    <property type="entry name" value="ABC_TM1"/>
    <property type="match status" value="1"/>
</dbReference>
<sequence length="319" mass="35833">MATEVSDDLKGRPERGRKYRDRLYRTLSERRVMAALTILPALLLFVFITLGPIVWAIAAGFYEIPVFVPQWEFVFLDNYIELLGEGPFWASLWRSVVFAGGSTAFQLVVGTGIALLINREFRFSRLVQTVVILPYMIPTAVLGFMALWMGNAQWGIINRVLIDFGILSGPFSWFGRHSTAMIAVILTSSWKFTIFVTIMVLARLQSIPDDFYEAARVAGASRYQVFRDITLPNLKSVIFIVLLLRGVWMFNKFDIVWVLTGGGPGDATRTAPIYAYELAFGMTRLGKAAAMSTLLFVILASVAVIYFRTLQPAEEVRAE</sequence>
<dbReference type="Gene3D" id="1.10.3720.10">
    <property type="entry name" value="MetI-like"/>
    <property type="match status" value="1"/>
</dbReference>
<feature type="transmembrane region" description="Helical" evidence="7">
    <location>
        <begin position="231"/>
        <end position="250"/>
    </location>
</feature>
<keyword evidence="3" id="KW-1003">Cell membrane</keyword>
<comment type="similarity">
    <text evidence="7">Belongs to the binding-protein-dependent transport system permease family.</text>
</comment>
<evidence type="ECO:0000259" key="8">
    <source>
        <dbReference type="PROSITE" id="PS50928"/>
    </source>
</evidence>